<dbReference type="RefSeq" id="WP_107244504.1">
    <property type="nucleotide sequence ID" value="NZ_PYMJ01000027.1"/>
</dbReference>
<dbReference type="Proteomes" id="UP000240987">
    <property type="component" value="Unassembled WGS sequence"/>
</dbReference>
<accession>A0A2T3JA94</accession>
<sequence>MVARLAPALLIFCSLSVSAKITTGEVISRSLCPECIDYKVIGSCLWMTCTPAGCETNTSIKVKHRLPDLVAMSYLKTGEAPWQATQWMSPTNRYSKGGGRSHDRSPQLLDHTSVTFQNVDIIGHPAEGTFFKLLSGFGYVLEGPSEPMMPYYLSSLDPLGWRYNLPDVVNINSWDPLGNRLGTFGDIYPRGGFSVQPHPYKSAALSAFKAVHIVTRQGESRVYQPLVAQSKPGYWPPASLSLNNDDTAWQMLFPIAQTTASVWPDIDDSVLPYDPYAKRISDNGEYVWAVWRTYRGCQREGAMLIADFGE</sequence>
<dbReference type="Pfam" id="PF06834">
    <property type="entry name" value="TraU"/>
    <property type="match status" value="2"/>
</dbReference>
<feature type="chain" id="PRO_5015556402" evidence="1">
    <location>
        <begin position="20"/>
        <end position="310"/>
    </location>
</feature>
<dbReference type="AlphaFoldDB" id="A0A2T3JA94"/>
<name>A0A2T3JA94_9GAMM</name>
<evidence type="ECO:0000313" key="2">
    <source>
        <dbReference type="EMBL" id="PSU45743.1"/>
    </source>
</evidence>
<comment type="caution">
    <text evidence="2">The sequence shown here is derived from an EMBL/GenBank/DDBJ whole genome shotgun (WGS) entry which is preliminary data.</text>
</comment>
<keyword evidence="3" id="KW-1185">Reference proteome</keyword>
<dbReference type="OrthoDB" id="8435546at2"/>
<evidence type="ECO:0000256" key="1">
    <source>
        <dbReference type="SAM" id="SignalP"/>
    </source>
</evidence>
<protein>
    <submittedName>
        <fullName evidence="2">TIGR03756 family integrating conjugative element protein</fullName>
    </submittedName>
</protein>
<organism evidence="2 3">
    <name type="scientific">Photobacterium frigidiphilum</name>
    <dbReference type="NCBI Taxonomy" id="264736"/>
    <lineage>
        <taxon>Bacteria</taxon>
        <taxon>Pseudomonadati</taxon>
        <taxon>Pseudomonadota</taxon>
        <taxon>Gammaproteobacteria</taxon>
        <taxon>Vibrionales</taxon>
        <taxon>Vibrionaceae</taxon>
        <taxon>Photobacterium</taxon>
    </lineage>
</organism>
<evidence type="ECO:0000313" key="3">
    <source>
        <dbReference type="Proteomes" id="UP000240987"/>
    </source>
</evidence>
<gene>
    <name evidence="2" type="ORF">C9J12_21105</name>
</gene>
<proteinExistence type="predicted"/>
<dbReference type="EMBL" id="PYMJ01000027">
    <property type="protein sequence ID" value="PSU45743.1"/>
    <property type="molecule type" value="Genomic_DNA"/>
</dbReference>
<keyword evidence="1" id="KW-0732">Signal</keyword>
<dbReference type="InterPro" id="IPR026331">
    <property type="entry name" value="PFL_4710"/>
</dbReference>
<feature type="signal peptide" evidence="1">
    <location>
        <begin position="1"/>
        <end position="19"/>
    </location>
</feature>
<dbReference type="NCBIfam" id="TIGR03756">
    <property type="entry name" value="conj_TIGR03756"/>
    <property type="match status" value="1"/>
</dbReference>
<reference evidence="2 3" key="1">
    <citation type="submission" date="2018-01" db="EMBL/GenBank/DDBJ databases">
        <title>Whole genome sequencing of Histamine producing bacteria.</title>
        <authorList>
            <person name="Butler K."/>
        </authorList>
    </citation>
    <scope>NUCLEOTIDE SEQUENCE [LARGE SCALE GENOMIC DNA]</scope>
    <source>
        <strain evidence="2 3">JCM 12947</strain>
    </source>
</reference>
<dbReference type="InterPro" id="IPR009649">
    <property type="entry name" value="TraU"/>
</dbReference>